<feature type="region of interest" description="Disordered" evidence="1">
    <location>
        <begin position="67"/>
        <end position="101"/>
    </location>
</feature>
<protein>
    <submittedName>
        <fullName evidence="2">Uncharacterized protein</fullName>
    </submittedName>
</protein>
<accession>A0ABV8PJH5</accession>
<dbReference type="EMBL" id="JBHSCL010000003">
    <property type="protein sequence ID" value="MFC4219049.1"/>
    <property type="molecule type" value="Genomic_DNA"/>
</dbReference>
<evidence type="ECO:0000313" key="3">
    <source>
        <dbReference type="Proteomes" id="UP001595841"/>
    </source>
</evidence>
<keyword evidence="3" id="KW-1185">Reference proteome</keyword>
<proteinExistence type="predicted"/>
<dbReference type="RefSeq" id="WP_379762449.1">
    <property type="nucleotide sequence ID" value="NZ_JBHSCL010000003.1"/>
</dbReference>
<dbReference type="Proteomes" id="UP001595841">
    <property type="component" value="Unassembled WGS sequence"/>
</dbReference>
<gene>
    <name evidence="2" type="ORF">ACFOWS_02825</name>
</gene>
<organism evidence="2 3">
    <name type="scientific">Flagellimonas marina</name>
    <dbReference type="NCBI Taxonomy" id="1775168"/>
    <lineage>
        <taxon>Bacteria</taxon>
        <taxon>Pseudomonadati</taxon>
        <taxon>Bacteroidota</taxon>
        <taxon>Flavobacteriia</taxon>
        <taxon>Flavobacteriales</taxon>
        <taxon>Flavobacteriaceae</taxon>
        <taxon>Flagellimonas</taxon>
    </lineage>
</organism>
<evidence type="ECO:0000256" key="1">
    <source>
        <dbReference type="SAM" id="MobiDB-lite"/>
    </source>
</evidence>
<reference evidence="3" key="1">
    <citation type="journal article" date="2019" name="Int. J. Syst. Evol. Microbiol.">
        <title>The Global Catalogue of Microorganisms (GCM) 10K type strain sequencing project: providing services to taxonomists for standard genome sequencing and annotation.</title>
        <authorList>
            <consortium name="The Broad Institute Genomics Platform"/>
            <consortium name="The Broad Institute Genome Sequencing Center for Infectious Disease"/>
            <person name="Wu L."/>
            <person name="Ma J."/>
        </authorList>
    </citation>
    <scope>NUCLEOTIDE SEQUENCE [LARGE SCALE GENOMIC DNA]</scope>
    <source>
        <strain evidence="3">CGMCC 1.15774</strain>
    </source>
</reference>
<evidence type="ECO:0000313" key="2">
    <source>
        <dbReference type="EMBL" id="MFC4219049.1"/>
    </source>
</evidence>
<name>A0ABV8PJH5_9FLAO</name>
<sequence>MESTELKSKIETLVAEAKESGSENIEVALYAGDTQEFFEFLKHNELIEEVKFSHRLTIEQAEKLLSILGEENGGPTAKKESTGPKEEKGQEGKAKEKPVSEFAQKIAKDLEHRRQKATRESPAFGKKIPQIKVEPVDVQNALDVVEGVTDGFIDQFGFLTHVYRNAAARTETDITKIETGLFVKFE</sequence>
<comment type="caution">
    <text evidence="2">The sequence shown here is derived from an EMBL/GenBank/DDBJ whole genome shotgun (WGS) entry which is preliminary data.</text>
</comment>
<feature type="compositionally biased region" description="Basic and acidic residues" evidence="1">
    <location>
        <begin position="77"/>
        <end position="99"/>
    </location>
</feature>